<dbReference type="Pfam" id="PF08378">
    <property type="entry name" value="NERD"/>
    <property type="match status" value="1"/>
</dbReference>
<comment type="caution">
    <text evidence="3">The sequence shown here is derived from an EMBL/GenBank/DDBJ whole genome shotgun (WGS) entry which is preliminary data.</text>
</comment>
<evidence type="ECO:0000313" key="5">
    <source>
        <dbReference type="Proteomes" id="UP000265724"/>
    </source>
</evidence>
<keyword evidence="1" id="KW-0472">Membrane</keyword>
<dbReference type="AlphaFoldDB" id="A0A398DHR9"/>
<evidence type="ECO:0000313" key="6">
    <source>
        <dbReference type="Proteomes" id="UP000266042"/>
    </source>
</evidence>
<feature type="transmembrane region" description="Helical" evidence="1">
    <location>
        <begin position="33"/>
        <end position="52"/>
    </location>
</feature>
<keyword evidence="1" id="KW-0812">Transmembrane</keyword>
<evidence type="ECO:0000313" key="3">
    <source>
        <dbReference type="EMBL" id="RIE15102.1"/>
    </source>
</evidence>
<name>A0A398DHR9_9BACT</name>
<dbReference type="PROSITE" id="PS50965">
    <property type="entry name" value="NERD"/>
    <property type="match status" value="1"/>
</dbReference>
<evidence type="ECO:0000256" key="1">
    <source>
        <dbReference type="SAM" id="Phobius"/>
    </source>
</evidence>
<dbReference type="EMBL" id="QXIW01000002">
    <property type="protein sequence ID" value="RIE15102.1"/>
    <property type="molecule type" value="Genomic_DNA"/>
</dbReference>
<organism evidence="3 6">
    <name type="scientific">Candidatus Cryosericum hinesii</name>
    <dbReference type="NCBI Taxonomy" id="2290915"/>
    <lineage>
        <taxon>Bacteria</taxon>
        <taxon>Pseudomonadati</taxon>
        <taxon>Caldisericota/Cryosericota group</taxon>
        <taxon>Candidatus Cryosericota</taxon>
        <taxon>Candidatus Cryosericia</taxon>
        <taxon>Candidatus Cryosericales</taxon>
        <taxon>Candidatus Cryosericaceae</taxon>
        <taxon>Candidatus Cryosericum</taxon>
    </lineage>
</organism>
<sequence>MVLAIRGSLFTGEWMAQVHGRAGAATYHKGDRLMYRALVPMLMMGVLIYLLFRSGVQSTGFFGAGAACVVVALGFWCVRDVFSLEAAADQYYGGAGGEYDVGVVLSRLPQEFHVFNGLGFYAGDVDHIIVGPTGVFVVETKNHSGTISLRGGCLCRNGKLLNHDFVRQAISEAMYVKGRLKPQVPCHVRPLVVFVRAKVRVQTAVGGVRVVALSSLIDAIVGRAPSLSPEDIRRYTGRLESLDIAIASRPAQESRRALRFSRSVLLSGTAHPGFVRIALTRRSR</sequence>
<gene>
    <name evidence="4" type="ORF">SMC2_00740</name>
    <name evidence="3" type="ORF">SMC3_00335</name>
</gene>
<dbReference type="Proteomes" id="UP000265724">
    <property type="component" value="Unassembled WGS sequence"/>
</dbReference>
<proteinExistence type="predicted"/>
<reference evidence="5 6" key="1">
    <citation type="submission" date="2018-09" db="EMBL/GenBank/DDBJ databases">
        <title>Discovery and Ecogenomic Context for Candidatus Cryosericales, a Global Caldiserica Order Active in Thawing Permafrost.</title>
        <authorList>
            <person name="Martinez M.A."/>
            <person name="Woodcroft B.J."/>
            <person name="Ignacio Espinoza J.C."/>
            <person name="Zayed A."/>
            <person name="Singleton C.M."/>
            <person name="Boyd J."/>
            <person name="Li Y.-F."/>
            <person name="Purvine S."/>
            <person name="Maughan H."/>
            <person name="Hodgkins S.B."/>
            <person name="Anderson D."/>
            <person name="Sederholm M."/>
            <person name="Temperton B."/>
            <person name="Saleska S.R."/>
            <person name="Tyson G.W."/>
            <person name="Rich V.I."/>
        </authorList>
    </citation>
    <scope>NUCLEOTIDE SEQUENCE [LARGE SCALE GENOMIC DNA]</scope>
    <source>
        <strain evidence="4 5">SMC2</strain>
        <strain evidence="3 6">SMC3</strain>
    </source>
</reference>
<protein>
    <submittedName>
        <fullName evidence="3">NERD domain-containing protein</fullName>
    </submittedName>
</protein>
<dbReference type="EMBL" id="QXIX01000006">
    <property type="protein sequence ID" value="RIE15501.1"/>
    <property type="molecule type" value="Genomic_DNA"/>
</dbReference>
<feature type="domain" description="NERD" evidence="2">
    <location>
        <begin position="93"/>
        <end position="199"/>
    </location>
</feature>
<dbReference type="InterPro" id="IPR011528">
    <property type="entry name" value="NERD"/>
</dbReference>
<evidence type="ECO:0000259" key="2">
    <source>
        <dbReference type="PROSITE" id="PS50965"/>
    </source>
</evidence>
<feature type="transmembrane region" description="Helical" evidence="1">
    <location>
        <begin position="58"/>
        <end position="78"/>
    </location>
</feature>
<accession>A0A398DHR9</accession>
<keyword evidence="1" id="KW-1133">Transmembrane helix</keyword>
<evidence type="ECO:0000313" key="4">
    <source>
        <dbReference type="EMBL" id="RIE15501.1"/>
    </source>
</evidence>
<keyword evidence="5" id="KW-1185">Reference proteome</keyword>
<dbReference type="Proteomes" id="UP000266042">
    <property type="component" value="Unassembled WGS sequence"/>
</dbReference>